<protein>
    <submittedName>
        <fullName evidence="1">Uncharacterized protein</fullName>
    </submittedName>
</protein>
<evidence type="ECO:0000313" key="2">
    <source>
        <dbReference type="Proteomes" id="UP000830055"/>
    </source>
</evidence>
<keyword evidence="2" id="KW-1185">Reference proteome</keyword>
<organism evidence="1 2">
    <name type="scientific">Desulfofustis limnaeus</name>
    <dbReference type="NCBI Taxonomy" id="2740163"/>
    <lineage>
        <taxon>Bacteria</taxon>
        <taxon>Pseudomonadati</taxon>
        <taxon>Thermodesulfobacteriota</taxon>
        <taxon>Desulfobulbia</taxon>
        <taxon>Desulfobulbales</taxon>
        <taxon>Desulfocapsaceae</taxon>
        <taxon>Desulfofustis</taxon>
    </lineage>
</organism>
<gene>
    <name evidence="1" type="ORF">DPPLL_00430</name>
</gene>
<reference evidence="1 2" key="1">
    <citation type="submission" date="2022-01" db="EMBL/GenBank/DDBJ databases">
        <title>Desulfofustis limnae sp. nov., a novel mesophilic sulfate-reducing bacterium isolated from marsh soil.</title>
        <authorList>
            <person name="Watanabe M."/>
            <person name="Takahashi A."/>
            <person name="Kojima H."/>
            <person name="Fukui M."/>
        </authorList>
    </citation>
    <scope>NUCLEOTIDE SEQUENCE [LARGE SCALE GENOMIC DNA]</scope>
    <source>
        <strain evidence="1 2">PPLL</strain>
    </source>
</reference>
<accession>A0ABM7W436</accession>
<proteinExistence type="predicted"/>
<evidence type="ECO:0000313" key="1">
    <source>
        <dbReference type="EMBL" id="BDD85678.1"/>
    </source>
</evidence>
<dbReference type="EMBL" id="AP025516">
    <property type="protein sequence ID" value="BDD85678.1"/>
    <property type="molecule type" value="Genomic_DNA"/>
</dbReference>
<sequence length="59" mass="6150">MEVFRVAMALSSLAGDFTDNIASMAKLASKEGRCVLNNPTMGGGVGAWRPEQHIATAGL</sequence>
<dbReference type="Proteomes" id="UP000830055">
    <property type="component" value="Chromosome"/>
</dbReference>
<name>A0ABM7W436_9BACT</name>